<dbReference type="PANTHER" id="PTHR37162">
    <property type="entry name" value="HAT FAMILY DIMERISATION DOMAINCONTAINING PROTEIN-RELATED"/>
    <property type="match status" value="1"/>
</dbReference>
<dbReference type="PANTHER" id="PTHR37162:SF1">
    <property type="entry name" value="BED-TYPE DOMAIN-CONTAINING PROTEIN"/>
    <property type="match status" value="1"/>
</dbReference>
<organism evidence="3 4">
    <name type="scientific">Rhipicephalus microplus</name>
    <name type="common">Cattle tick</name>
    <name type="synonym">Boophilus microplus</name>
    <dbReference type="NCBI Taxonomy" id="6941"/>
    <lineage>
        <taxon>Eukaryota</taxon>
        <taxon>Metazoa</taxon>
        <taxon>Ecdysozoa</taxon>
        <taxon>Arthropoda</taxon>
        <taxon>Chelicerata</taxon>
        <taxon>Arachnida</taxon>
        <taxon>Acari</taxon>
        <taxon>Parasitiformes</taxon>
        <taxon>Ixodida</taxon>
        <taxon>Ixodoidea</taxon>
        <taxon>Ixodidae</taxon>
        <taxon>Rhipicephalinae</taxon>
        <taxon>Rhipicephalus</taxon>
        <taxon>Boophilus</taxon>
    </lineage>
</organism>
<proteinExistence type="predicted"/>
<feature type="compositionally biased region" description="Basic and acidic residues" evidence="1">
    <location>
        <begin position="11"/>
        <end position="21"/>
    </location>
</feature>
<dbReference type="EMBL" id="JABSTU010000011">
    <property type="protein sequence ID" value="KAH8010240.1"/>
    <property type="molecule type" value="Genomic_DNA"/>
</dbReference>
<evidence type="ECO:0000256" key="1">
    <source>
        <dbReference type="SAM" id="MobiDB-lite"/>
    </source>
</evidence>
<dbReference type="GO" id="GO:0046983">
    <property type="term" value="F:protein dimerization activity"/>
    <property type="evidence" value="ECO:0007669"/>
    <property type="project" value="InterPro"/>
</dbReference>
<feature type="region of interest" description="Disordered" evidence="1">
    <location>
        <begin position="11"/>
        <end position="47"/>
    </location>
</feature>
<reference evidence="3" key="2">
    <citation type="submission" date="2021-09" db="EMBL/GenBank/DDBJ databases">
        <authorList>
            <person name="Jia N."/>
            <person name="Wang J."/>
            <person name="Shi W."/>
            <person name="Du L."/>
            <person name="Sun Y."/>
            <person name="Zhan W."/>
            <person name="Jiang J."/>
            <person name="Wang Q."/>
            <person name="Zhang B."/>
            <person name="Ji P."/>
            <person name="Sakyi L.B."/>
            <person name="Cui X."/>
            <person name="Yuan T."/>
            <person name="Jiang B."/>
            <person name="Yang W."/>
            <person name="Lam T.T.-Y."/>
            <person name="Chang Q."/>
            <person name="Ding S."/>
            <person name="Wang X."/>
            <person name="Zhu J."/>
            <person name="Ruan X."/>
            <person name="Zhao L."/>
            <person name="Wei J."/>
            <person name="Que T."/>
            <person name="Du C."/>
            <person name="Cheng J."/>
            <person name="Dai P."/>
            <person name="Han X."/>
            <person name="Huang E."/>
            <person name="Gao Y."/>
            <person name="Liu J."/>
            <person name="Shao H."/>
            <person name="Ye R."/>
            <person name="Li L."/>
            <person name="Wei W."/>
            <person name="Wang X."/>
            <person name="Wang C."/>
            <person name="Huo Q."/>
            <person name="Li W."/>
            <person name="Guo W."/>
            <person name="Chen H."/>
            <person name="Chen S."/>
            <person name="Zhou L."/>
            <person name="Zhou L."/>
            <person name="Ni X."/>
            <person name="Tian J."/>
            <person name="Zhou Y."/>
            <person name="Sheng Y."/>
            <person name="Liu T."/>
            <person name="Pan Y."/>
            <person name="Xia L."/>
            <person name="Li J."/>
            <person name="Zhao F."/>
            <person name="Cao W."/>
        </authorList>
    </citation>
    <scope>NUCLEOTIDE SEQUENCE</scope>
    <source>
        <strain evidence="3">Rmic-2018</strain>
        <tissue evidence="3">Larvae</tissue>
    </source>
</reference>
<accession>A0A9J6D880</accession>
<comment type="caution">
    <text evidence="3">The sequence shown here is derived from an EMBL/GenBank/DDBJ whole genome shotgun (WGS) entry which is preliminary data.</text>
</comment>
<sequence>MYPCNLRTDLQKHAKEAESSHQSKRPRLDTNVPVSDTAPKRTQNRPGKVLNREERLFMFLSSDANRAYCDFLLSVIPEFEKVNVFLQSGVPQVHLLREVLSNLLREIMLRFVKPSVIKKADVLADVDYKFSVSQRDNEDIVIGSRTTQTLEGLKKEAREEFFTHIRRFFVAATEYMILKFPLKCELLKSAEVARLASIEHARFSDVKYLINRFPVLLPLQEGQDVNSALDDIQAEFTRLKLEELPAEVPKEQQIDEQWRAVSGLREVDGSFKYARLSKFMLGVLTLPHSNAECERVFSKVKKAHTQFRASMSKKTGAVACRKMCPVTLGNDDMVTRDAVVEGSGNVHHLVFCNGHRYCAVYAGFWRISFIEHRLPGFDPASRESAV</sequence>
<evidence type="ECO:0000259" key="2">
    <source>
        <dbReference type="Pfam" id="PF05699"/>
    </source>
</evidence>
<feature type="domain" description="HAT C-terminal dimerisation" evidence="2">
    <location>
        <begin position="272"/>
        <end position="316"/>
    </location>
</feature>
<evidence type="ECO:0000313" key="4">
    <source>
        <dbReference type="Proteomes" id="UP000821866"/>
    </source>
</evidence>
<dbReference type="Proteomes" id="UP000821866">
    <property type="component" value="Chromosome 9"/>
</dbReference>
<gene>
    <name evidence="3" type="ORF">HPB51_026292</name>
</gene>
<dbReference type="AlphaFoldDB" id="A0A9J6D880"/>
<dbReference type="Pfam" id="PF05699">
    <property type="entry name" value="Dimer_Tnp_hAT"/>
    <property type="match status" value="1"/>
</dbReference>
<protein>
    <recommendedName>
        <fullName evidence="2">HAT C-terminal dimerisation domain-containing protein</fullName>
    </recommendedName>
</protein>
<reference evidence="3" key="1">
    <citation type="journal article" date="2020" name="Cell">
        <title>Large-Scale Comparative Analyses of Tick Genomes Elucidate Their Genetic Diversity and Vector Capacities.</title>
        <authorList>
            <consortium name="Tick Genome and Microbiome Consortium (TIGMIC)"/>
            <person name="Jia N."/>
            <person name="Wang J."/>
            <person name="Shi W."/>
            <person name="Du L."/>
            <person name="Sun Y."/>
            <person name="Zhan W."/>
            <person name="Jiang J.F."/>
            <person name="Wang Q."/>
            <person name="Zhang B."/>
            <person name="Ji P."/>
            <person name="Bell-Sakyi L."/>
            <person name="Cui X.M."/>
            <person name="Yuan T.T."/>
            <person name="Jiang B.G."/>
            <person name="Yang W.F."/>
            <person name="Lam T.T."/>
            <person name="Chang Q.C."/>
            <person name="Ding S.J."/>
            <person name="Wang X.J."/>
            <person name="Zhu J.G."/>
            <person name="Ruan X.D."/>
            <person name="Zhao L."/>
            <person name="Wei J.T."/>
            <person name="Ye R.Z."/>
            <person name="Que T.C."/>
            <person name="Du C.H."/>
            <person name="Zhou Y.H."/>
            <person name="Cheng J.X."/>
            <person name="Dai P.F."/>
            <person name="Guo W.B."/>
            <person name="Han X.H."/>
            <person name="Huang E.J."/>
            <person name="Li L.F."/>
            <person name="Wei W."/>
            <person name="Gao Y.C."/>
            <person name="Liu J.Z."/>
            <person name="Shao H.Z."/>
            <person name="Wang X."/>
            <person name="Wang C.C."/>
            <person name="Yang T.C."/>
            <person name="Huo Q.B."/>
            <person name="Li W."/>
            <person name="Chen H.Y."/>
            <person name="Chen S.E."/>
            <person name="Zhou L.G."/>
            <person name="Ni X.B."/>
            <person name="Tian J.H."/>
            <person name="Sheng Y."/>
            <person name="Liu T."/>
            <person name="Pan Y.S."/>
            <person name="Xia L.Y."/>
            <person name="Li J."/>
            <person name="Zhao F."/>
            <person name="Cao W.C."/>
        </authorList>
    </citation>
    <scope>NUCLEOTIDE SEQUENCE</scope>
    <source>
        <strain evidence="3">Rmic-2018</strain>
    </source>
</reference>
<name>A0A9J6D880_RHIMP</name>
<dbReference type="InterPro" id="IPR008906">
    <property type="entry name" value="HATC_C_dom"/>
</dbReference>
<keyword evidence="4" id="KW-1185">Reference proteome</keyword>
<evidence type="ECO:0000313" key="3">
    <source>
        <dbReference type="EMBL" id="KAH8010240.1"/>
    </source>
</evidence>